<proteinExistence type="predicted"/>
<accession>A0ABP0MZN9</accession>
<dbReference type="SMART" id="SM00271">
    <property type="entry name" value="DnaJ"/>
    <property type="match status" value="1"/>
</dbReference>
<dbReference type="CDD" id="cd06257">
    <property type="entry name" value="DnaJ"/>
    <property type="match status" value="1"/>
</dbReference>
<evidence type="ECO:0000313" key="2">
    <source>
        <dbReference type="EMBL" id="CAK9056196.1"/>
    </source>
</evidence>
<evidence type="ECO:0000313" key="3">
    <source>
        <dbReference type="Proteomes" id="UP001642464"/>
    </source>
</evidence>
<comment type="caution">
    <text evidence="1">The sequence shown here is derived from an EMBL/GenBank/DDBJ whole genome shotgun (WGS) entry which is preliminary data.</text>
</comment>
<dbReference type="Proteomes" id="UP001642464">
    <property type="component" value="Unassembled WGS sequence"/>
</dbReference>
<keyword evidence="3" id="KW-1185">Reference proteome</keyword>
<dbReference type="InterPro" id="IPR001623">
    <property type="entry name" value="DnaJ_domain"/>
</dbReference>
<dbReference type="EMBL" id="CAXAMM010024939">
    <property type="protein sequence ID" value="CAK9056196.1"/>
    <property type="molecule type" value="Genomic_DNA"/>
</dbReference>
<reference evidence="1 3" key="1">
    <citation type="submission" date="2024-02" db="EMBL/GenBank/DDBJ databases">
        <authorList>
            <person name="Chen Y."/>
            <person name="Shah S."/>
            <person name="Dougan E. K."/>
            <person name="Thang M."/>
            <person name="Chan C."/>
        </authorList>
    </citation>
    <scope>NUCLEOTIDE SEQUENCE [LARGE SCALE GENOMIC DNA]</scope>
</reference>
<dbReference type="PROSITE" id="PS50076">
    <property type="entry name" value="DNAJ_2"/>
    <property type="match status" value="1"/>
</dbReference>
<sequence>MTLRMTMTRPDEVSPEEKNAVDTKLMELYAENDPETLGKIMVILVTDPLYYQGLAKIKDLPPAVMEAYVTGMIQKALPPGGGDEGLTADSELTPDEAEKMLMECKDRWGTELLRLEEAGIISVAICNGIKRTTAGVTLGAAAASTVVLRASVQAMNRAMILTFVSEVSQAASIVSRNSGNVVESIFFSLLSGEAEASATVSQQVALRMQTASTVCKYASRAGLVLSVGLLGYELYSEVRKYWKGEIDGYTCAQNLTTSFSSAAAGFAGGAGAIALCAGAGPWGLLFAGVAGALMASGLTTMAVKAAFEGIFGTDRERALKKAYEELGLKEGASDHAVRQSYLDLAKRMHPDKGGDKEKFIKINSAYELIRASKLAS</sequence>
<organism evidence="1 3">
    <name type="scientific">Durusdinium trenchii</name>
    <dbReference type="NCBI Taxonomy" id="1381693"/>
    <lineage>
        <taxon>Eukaryota</taxon>
        <taxon>Sar</taxon>
        <taxon>Alveolata</taxon>
        <taxon>Dinophyceae</taxon>
        <taxon>Suessiales</taxon>
        <taxon>Symbiodiniaceae</taxon>
        <taxon>Durusdinium</taxon>
    </lineage>
</organism>
<gene>
    <name evidence="1" type="ORF">SCF082_LOCUS30310</name>
    <name evidence="2" type="ORF">SCF082_LOCUS30311</name>
</gene>
<dbReference type="Gene3D" id="1.10.287.110">
    <property type="entry name" value="DnaJ domain"/>
    <property type="match status" value="1"/>
</dbReference>
<protein>
    <submittedName>
        <fullName evidence="1">Chaperone protein DnaJ</fullName>
    </submittedName>
</protein>
<dbReference type="SUPFAM" id="SSF46565">
    <property type="entry name" value="Chaperone J-domain"/>
    <property type="match status" value="1"/>
</dbReference>
<dbReference type="Pfam" id="PF00226">
    <property type="entry name" value="DnaJ"/>
    <property type="match status" value="1"/>
</dbReference>
<evidence type="ECO:0000313" key="1">
    <source>
        <dbReference type="EMBL" id="CAK9056194.1"/>
    </source>
</evidence>
<dbReference type="EMBL" id="CAXAMM010024938">
    <property type="protein sequence ID" value="CAK9056194.1"/>
    <property type="molecule type" value="Genomic_DNA"/>
</dbReference>
<name>A0ABP0MZN9_9DINO</name>
<dbReference type="InterPro" id="IPR036869">
    <property type="entry name" value="J_dom_sf"/>
</dbReference>